<dbReference type="SUPFAM" id="SSF52218">
    <property type="entry name" value="Flavoproteins"/>
    <property type="match status" value="1"/>
</dbReference>
<dbReference type="EC" id="1.-.-.-" evidence="2"/>
<accession>A0AAU7DWT3</accession>
<feature type="domain" description="NADPH-dependent FMN reductase-like" evidence="1">
    <location>
        <begin position="3"/>
        <end position="141"/>
    </location>
</feature>
<dbReference type="AlphaFoldDB" id="A0AAU7DWT3"/>
<reference evidence="2" key="1">
    <citation type="submission" date="2024-02" db="EMBL/GenBank/DDBJ databases">
        <title>Tomenella chthoni gen. nov. sp. nov., a member of the family Jonesiaceae isolated from bat guano.</title>
        <authorList>
            <person name="Miller S.L."/>
            <person name="King J."/>
            <person name="Sankaranarayanan K."/>
            <person name="Lawson P.A."/>
        </authorList>
    </citation>
    <scope>NUCLEOTIDE SEQUENCE</scope>
    <source>
        <strain evidence="2">BS-20</strain>
    </source>
</reference>
<dbReference type="Gene3D" id="3.40.50.360">
    <property type="match status" value="1"/>
</dbReference>
<dbReference type="InterPro" id="IPR050712">
    <property type="entry name" value="NAD(P)H-dep_reductase"/>
</dbReference>
<dbReference type="GO" id="GO:0005829">
    <property type="term" value="C:cytosol"/>
    <property type="evidence" value="ECO:0007669"/>
    <property type="project" value="TreeGrafter"/>
</dbReference>
<dbReference type="PANTHER" id="PTHR30543">
    <property type="entry name" value="CHROMATE REDUCTASE"/>
    <property type="match status" value="1"/>
</dbReference>
<dbReference type="Pfam" id="PF03358">
    <property type="entry name" value="FMN_red"/>
    <property type="match status" value="1"/>
</dbReference>
<protein>
    <submittedName>
        <fullName evidence="2">NADPH-dependent FMN reductase</fullName>
        <ecNumber evidence="2">1.-.-.-</ecNumber>
    </submittedName>
</protein>
<dbReference type="InterPro" id="IPR005025">
    <property type="entry name" value="FMN_Rdtase-like_dom"/>
</dbReference>
<dbReference type="EMBL" id="CP146203">
    <property type="protein sequence ID" value="XBH21166.1"/>
    <property type="molecule type" value="Genomic_DNA"/>
</dbReference>
<sequence length="178" mass="18824">MSVKIGYIVGSISSSSINRQVFEATKQLVPAGAELIEIPIADLPMYSPDWDANYPDSAREYKAAISNVDTVIVATPQYNDSLSGVLKNALDWASRPWGQHSFANKPVAVASASIASHGGAKAGGFVADILAFGQAKVLETQINVFVNEETFDASGAFAQLALVSETTEFLNTVVANAK</sequence>
<proteinExistence type="predicted"/>
<dbReference type="PANTHER" id="PTHR30543:SF21">
    <property type="entry name" value="NAD(P)H-DEPENDENT FMN REDUCTASE LOT6"/>
    <property type="match status" value="1"/>
</dbReference>
<dbReference type="InterPro" id="IPR029039">
    <property type="entry name" value="Flavoprotein-like_sf"/>
</dbReference>
<gene>
    <name evidence="2" type="ORF">V5R04_13235</name>
</gene>
<evidence type="ECO:0000259" key="1">
    <source>
        <dbReference type="Pfam" id="PF03358"/>
    </source>
</evidence>
<evidence type="ECO:0000313" key="2">
    <source>
        <dbReference type="EMBL" id="XBH21166.1"/>
    </source>
</evidence>
<organism evidence="2">
    <name type="scientific">Jonesiaceae bacterium BS-20</name>
    <dbReference type="NCBI Taxonomy" id="3120821"/>
    <lineage>
        <taxon>Bacteria</taxon>
        <taxon>Bacillati</taxon>
        <taxon>Actinomycetota</taxon>
        <taxon>Actinomycetes</taxon>
        <taxon>Micrococcales</taxon>
        <taxon>Jonesiaceae</taxon>
    </lineage>
</organism>
<name>A0AAU7DWT3_9MICO</name>
<dbReference type="GO" id="GO:0010181">
    <property type="term" value="F:FMN binding"/>
    <property type="evidence" value="ECO:0007669"/>
    <property type="project" value="TreeGrafter"/>
</dbReference>
<dbReference type="GO" id="GO:0016491">
    <property type="term" value="F:oxidoreductase activity"/>
    <property type="evidence" value="ECO:0007669"/>
    <property type="project" value="UniProtKB-KW"/>
</dbReference>
<keyword evidence="2" id="KW-0560">Oxidoreductase</keyword>